<evidence type="ECO:0000259" key="2">
    <source>
        <dbReference type="SMART" id="SM00470"/>
    </source>
</evidence>
<sequence length="656" mass="71312">MTAQQVKIRPQKAAKTASKSAPKTAKTKPGKAAHPKPKTTTGEPPKRLPAPSRPATVEAVQVIDVAKLHVSKLNMRHGADAPDIADIYPSVLASGVNQSLLVRKEDKGYGVVAGRRRLFALRRKAQETGEVVTAPCLVMQSGDDLAALEASLLENVARLPSTELEQLAAFKALAGAGETAKSIAVTFGLTELRVKRVLALADVHADILALYEAEEISQTSLRYMTMATKEQQAAWLELWRGEDYAPQESYLKEWLTGGASIATSAALFDLSDYPGNVISDLFGREEGSGYFQDADLFWTHQNRAIAEKADALRAKGWADVVILERGKSLDSWDYGDRERRAGGKVFIEVGHDGSVRIREGLLHKADIARIDAIIRPNDTSAKAEASMAKPEMSGPVAEYVRLHRHAATIATLLDHPGVALRLAVTHMLVGSYRWTVEPQKTTSRKDGTTESVALSQGAVRLAEERRAVFDLLGLKAEDPYYGEPKQLAANPFTEVFASLLAQDDATVMRVMTLAMSLTLCADEDIVETVATTIQPDLAALWSPDDAFFDILRDKRVINAMLKDIGGKRFADGLISETGTKQKAALRNRLDPDVVGKDTAQPDWRPRWMQTVPTHYLDRATCPPAGAAAEVAKALAEHKTSEIAQRETASKGKSKAA</sequence>
<accession>A0ABQ5VA28</accession>
<evidence type="ECO:0000256" key="1">
    <source>
        <dbReference type="SAM" id="MobiDB-lite"/>
    </source>
</evidence>
<dbReference type="PANTHER" id="PTHR33375:SF7">
    <property type="entry name" value="CHROMOSOME 2-PARTITIONING PROTEIN PARB-RELATED"/>
    <property type="match status" value="1"/>
</dbReference>
<reference evidence="3" key="2">
    <citation type="submission" date="2023-01" db="EMBL/GenBank/DDBJ databases">
        <title>Draft genome sequence of Algimonas ampicilliniresistens strain NBRC 108219.</title>
        <authorList>
            <person name="Sun Q."/>
            <person name="Mori K."/>
        </authorList>
    </citation>
    <scope>NUCLEOTIDE SEQUENCE</scope>
    <source>
        <strain evidence="3">NBRC 108219</strain>
    </source>
</reference>
<feature type="region of interest" description="Disordered" evidence="1">
    <location>
        <begin position="637"/>
        <end position="656"/>
    </location>
</feature>
<dbReference type="Gene3D" id="3.90.1530.30">
    <property type="match status" value="1"/>
</dbReference>
<dbReference type="Proteomes" id="UP001161391">
    <property type="component" value="Unassembled WGS sequence"/>
</dbReference>
<feature type="compositionally biased region" description="Basic and acidic residues" evidence="1">
    <location>
        <begin position="637"/>
        <end position="649"/>
    </location>
</feature>
<gene>
    <name evidence="3" type="ORF">GCM10007853_17410</name>
</gene>
<dbReference type="SMART" id="SM00470">
    <property type="entry name" value="ParB"/>
    <property type="match status" value="1"/>
</dbReference>
<evidence type="ECO:0000313" key="3">
    <source>
        <dbReference type="EMBL" id="GLQ23867.1"/>
    </source>
</evidence>
<proteinExistence type="predicted"/>
<comment type="caution">
    <text evidence="3">The sequence shown here is derived from an EMBL/GenBank/DDBJ whole genome shotgun (WGS) entry which is preliminary data.</text>
</comment>
<dbReference type="Gene3D" id="1.10.10.2830">
    <property type="match status" value="1"/>
</dbReference>
<keyword evidence="4" id="KW-1185">Reference proteome</keyword>
<feature type="region of interest" description="Disordered" evidence="1">
    <location>
        <begin position="1"/>
        <end position="56"/>
    </location>
</feature>
<dbReference type="EMBL" id="BSNK01000002">
    <property type="protein sequence ID" value="GLQ23867.1"/>
    <property type="molecule type" value="Genomic_DNA"/>
</dbReference>
<organism evidence="3 4">
    <name type="scientific">Algimonas ampicilliniresistens</name>
    <dbReference type="NCBI Taxonomy" id="1298735"/>
    <lineage>
        <taxon>Bacteria</taxon>
        <taxon>Pseudomonadati</taxon>
        <taxon>Pseudomonadota</taxon>
        <taxon>Alphaproteobacteria</taxon>
        <taxon>Maricaulales</taxon>
        <taxon>Robiginitomaculaceae</taxon>
        <taxon>Algimonas</taxon>
    </lineage>
</organism>
<dbReference type="InterPro" id="IPR003115">
    <property type="entry name" value="ParB_N"/>
</dbReference>
<dbReference type="SUPFAM" id="SSF110849">
    <property type="entry name" value="ParB/Sulfiredoxin"/>
    <property type="match status" value="1"/>
</dbReference>
<feature type="compositionally biased region" description="Low complexity" evidence="1">
    <location>
        <begin position="13"/>
        <end position="24"/>
    </location>
</feature>
<feature type="compositionally biased region" description="Basic residues" evidence="1">
    <location>
        <begin position="25"/>
        <end position="37"/>
    </location>
</feature>
<name>A0ABQ5VA28_9PROT</name>
<dbReference type="InterPro" id="IPR036086">
    <property type="entry name" value="ParB/Sulfiredoxin_sf"/>
</dbReference>
<dbReference type="SUPFAM" id="SSF109709">
    <property type="entry name" value="KorB DNA-binding domain-like"/>
    <property type="match status" value="1"/>
</dbReference>
<dbReference type="Pfam" id="PF02195">
    <property type="entry name" value="ParB_N"/>
    <property type="match status" value="1"/>
</dbReference>
<dbReference type="PANTHER" id="PTHR33375">
    <property type="entry name" value="CHROMOSOME-PARTITIONING PROTEIN PARB-RELATED"/>
    <property type="match status" value="1"/>
</dbReference>
<evidence type="ECO:0000313" key="4">
    <source>
        <dbReference type="Proteomes" id="UP001161391"/>
    </source>
</evidence>
<dbReference type="RefSeq" id="WP_284389717.1">
    <property type="nucleotide sequence ID" value="NZ_BSNK01000002.1"/>
</dbReference>
<protein>
    <submittedName>
        <fullName evidence="3">Chromosome partitioning protein ParB</fullName>
    </submittedName>
</protein>
<dbReference type="InterPro" id="IPR050336">
    <property type="entry name" value="Chromosome_partition/occlusion"/>
</dbReference>
<reference evidence="3" key="1">
    <citation type="journal article" date="2014" name="Int. J. Syst. Evol. Microbiol.">
        <title>Complete genome of a new Firmicutes species belonging to the dominant human colonic microbiota ('Ruminococcus bicirculans') reveals two chromosomes and a selective capacity to utilize plant glucans.</title>
        <authorList>
            <consortium name="NISC Comparative Sequencing Program"/>
            <person name="Wegmann U."/>
            <person name="Louis P."/>
            <person name="Goesmann A."/>
            <person name="Henrissat B."/>
            <person name="Duncan S.H."/>
            <person name="Flint H.J."/>
        </authorList>
    </citation>
    <scope>NUCLEOTIDE SEQUENCE</scope>
    <source>
        <strain evidence="3">NBRC 108219</strain>
    </source>
</reference>
<feature type="domain" description="ParB-like N-terminal" evidence="2">
    <location>
        <begin position="61"/>
        <end position="156"/>
    </location>
</feature>